<evidence type="ECO:0000256" key="8">
    <source>
        <dbReference type="RuleBase" id="RU361248"/>
    </source>
</evidence>
<feature type="disulfide bond" description="Interchain (with Cys-424)" evidence="7">
    <location>
        <position position="170"/>
    </location>
</feature>
<evidence type="ECO:0000256" key="6">
    <source>
        <dbReference type="ARBA" id="ARBA00023296"/>
    </source>
</evidence>
<dbReference type="GeneID" id="955406"/>
<keyword evidence="7" id="KW-1164">Virus endocytosis by host</keyword>
<keyword evidence="5 7" id="KW-0426">Late protein</keyword>
<accession>A0A165XUT4</accession>
<organism evidence="10 11">
    <name type="scientific">Epsilonpapillomavirus 1</name>
    <dbReference type="NCBI Taxonomy" id="40537"/>
    <lineage>
        <taxon>Viruses</taxon>
        <taxon>Monodnaviria</taxon>
        <taxon>Shotokuvirae</taxon>
        <taxon>Cossaviricota</taxon>
        <taxon>Papovaviricetes</taxon>
        <taxon>Zurhausenvirales</taxon>
        <taxon>Papillomaviridae</taxon>
        <taxon>Firstpapillomavirinae</taxon>
        <taxon>Epsilonpapillomavirus</taxon>
    </lineage>
</organism>
<dbReference type="SUPFAM" id="SSF88648">
    <property type="entry name" value="Group I dsDNA viruses"/>
    <property type="match status" value="1"/>
</dbReference>
<evidence type="ECO:0000256" key="9">
    <source>
        <dbReference type="SAM" id="MobiDB-lite"/>
    </source>
</evidence>
<evidence type="ECO:0000256" key="5">
    <source>
        <dbReference type="ARBA" id="ARBA00022921"/>
    </source>
</evidence>
<dbReference type="PRINTS" id="PR00865">
    <property type="entry name" value="HPVCAPSIDL1"/>
</dbReference>
<dbReference type="InterPro" id="IPR011222">
    <property type="entry name" value="dsDNA_vir_gr_I_capsid"/>
</dbReference>
<dbReference type="GO" id="GO:0039620">
    <property type="term" value="C:T=7 icosahedral viral capsid"/>
    <property type="evidence" value="ECO:0007669"/>
    <property type="project" value="UniProtKB-UniRule"/>
</dbReference>
<keyword evidence="6 7" id="KW-1160">Virus entry into host cell</keyword>
<comment type="function">
    <text evidence="7 8">Forms an icosahedral capsid with a T=7 symmetry and a 50 nm diameter. The capsid is composed of 72 pentamers linked to each other by disulfide bonds and associated with L2 proteins. Binds to heparan sulfate proteoglycans on cell surface of basal layer keratinocytes to provide initial virion attachment. This binding mediates a conformational change in the virus capsid that facilitates efficient infection. The virion enters the host cell via endocytosis. During virus trafficking, L1 protein dissociates from the viral DNA and the genomic DNA is released to the host nucleus. The virion assembly takes place within the cell nucleus. Encapsulates the genomic DNA together with protein L2.</text>
</comment>
<gene>
    <name evidence="7 8 10" type="primary">L1</name>
</gene>
<keyword evidence="8" id="KW-1145">T=7 icosahedral capsid protein</keyword>
<feature type="compositionally biased region" description="Basic residues" evidence="9">
    <location>
        <begin position="485"/>
        <end position="494"/>
    </location>
</feature>
<dbReference type="Pfam" id="PF00500">
    <property type="entry name" value="Late_protein_L1"/>
    <property type="match status" value="1"/>
</dbReference>
<comment type="similarity">
    <text evidence="7 8">Belongs to the papillomaviridae L1 protein family.</text>
</comment>
<name>A0A165XUT4_9PAPI</name>
<dbReference type="GO" id="GO:0075509">
    <property type="term" value="P:endocytosis involved in viral entry into host cell"/>
    <property type="evidence" value="ECO:0007669"/>
    <property type="project" value="UniProtKB-KW"/>
</dbReference>
<evidence type="ECO:0000256" key="1">
    <source>
        <dbReference type="ARBA" id="ARBA00022561"/>
    </source>
</evidence>
<dbReference type="HAMAP" id="MF_04002">
    <property type="entry name" value="PPV_L1"/>
    <property type="match status" value="1"/>
</dbReference>
<dbReference type="InterPro" id="IPR036973">
    <property type="entry name" value="Capsid_L1_sf_Papillomavir"/>
</dbReference>
<dbReference type="RefSeq" id="NP_694435.1">
    <property type="nucleotide sequence ID" value="NC_004195.1"/>
</dbReference>
<reference evidence="10 11" key="1">
    <citation type="submission" date="2016-02" db="EMBL/GenBank/DDBJ databases">
        <title>Complete genome sequence of bovine papillomavirus type 5 in Amazon region, Brazil.</title>
        <authorList>
            <person name="Daudt C."/>
            <person name="da Silva F.R.C."/>
            <person name="Weber M.N."/>
            <person name="Cibulski S.P."/>
            <person name="Varela A.P.M."/>
            <person name="Mayer F.Q."/>
            <person name="Roehe P.M."/>
            <person name="Canal C.W."/>
        </authorList>
    </citation>
    <scope>NUCLEOTIDE SEQUENCE [LARGE SCALE GENOMIC DNA]</scope>
    <source>
        <strain evidence="10">BRA/05AC12</strain>
    </source>
</reference>
<feature type="disulfide bond" description="Interchain (with Cys-170)" evidence="7">
    <location>
        <position position="424"/>
    </location>
</feature>
<dbReference type="EMBL" id="KU707883">
    <property type="protein sequence ID" value="AMZ04148.1"/>
    <property type="molecule type" value="Genomic_DNA"/>
</dbReference>
<keyword evidence="7" id="KW-1162">Viral penetration into host cytoplasm</keyword>
<keyword evidence="4 7" id="KW-0946">Virion</keyword>
<dbReference type="Gene3D" id="2.60.175.20">
    <property type="entry name" value="Major capsid L1 (late) superfamily, Papillomavirus"/>
    <property type="match status" value="1"/>
</dbReference>
<evidence type="ECO:0000256" key="4">
    <source>
        <dbReference type="ARBA" id="ARBA00022844"/>
    </source>
</evidence>
<evidence type="ECO:0000313" key="10">
    <source>
        <dbReference type="EMBL" id="AMZ04148.1"/>
    </source>
</evidence>
<dbReference type="OrthoDB" id="5037at10239"/>
<keyword evidence="7" id="KW-1015">Disulfide bond</keyword>
<evidence type="ECO:0000256" key="3">
    <source>
        <dbReference type="ARBA" id="ARBA00022804"/>
    </source>
</evidence>
<keyword evidence="3 7" id="KW-1161">Viral attachment to host cell</keyword>
<evidence type="ECO:0000313" key="11">
    <source>
        <dbReference type="Proteomes" id="UP000138523"/>
    </source>
</evidence>
<dbReference type="InterPro" id="IPR002210">
    <property type="entry name" value="Capsid_L1_Papillomavir"/>
</dbReference>
<dbReference type="GO" id="GO:0019062">
    <property type="term" value="P:virion attachment to host cell"/>
    <property type="evidence" value="ECO:0007669"/>
    <property type="project" value="UniProtKB-UniRule"/>
</dbReference>
<dbReference type="KEGG" id="vg:955406"/>
<dbReference type="GO" id="GO:0005198">
    <property type="term" value="F:structural molecule activity"/>
    <property type="evidence" value="ECO:0007669"/>
    <property type="project" value="UniProtKB-UniRule"/>
</dbReference>
<keyword evidence="1 7" id="KW-0167">Capsid protein</keyword>
<sequence>MAVWQQQGQRLYFPPNPVTKVLCTESYVKRTSIFYHGETERLLTVGHPYWKIPEQNIPKVSGNQYRVFRVQLPDPNQFALPDKNLHNPAKERLVWAILGLQVSRGQPLGAPVTGNQLFNVWTDAENVTAKRALPGSDDRKQLGMDVKQTQMLLIGCTPAIGEYWGKAIPCEGKQPKAGDCPPIELKNKPIEDGDMMDIGFGACDWKDFSQNLSDVPLDLINSKSLYPDYLKMAEDSLGNSCFFYARREQVYVRHVYSRGGEQKEAIPKDMTLPQQVPDNKDTSFTFMGTPSGSLVSTDGQLFNRPYWLYQAQGLNNGVCWDNELFITVGDNSRGGVFTISVPVDDRKPEQYNSANMNIYCRHVEEYKLAVILELCSVELTSETVAYLQTVNPSVLEKWEVGVNPPPATVLEDTYRYQESKAIKCIDQTAAAKKDKYENLSFWNIDLREKLSADLDQYPLGRRFLAQNGITCSRKRLRPASTKKSTTNKKRKTSR</sequence>
<evidence type="ECO:0000256" key="7">
    <source>
        <dbReference type="HAMAP-Rule" id="MF_04002"/>
    </source>
</evidence>
<evidence type="ECO:0000256" key="2">
    <source>
        <dbReference type="ARBA" id="ARBA00022581"/>
    </source>
</evidence>
<feature type="region of interest" description="Disordered" evidence="9">
    <location>
        <begin position="475"/>
        <end position="494"/>
    </location>
</feature>
<protein>
    <recommendedName>
        <fullName evidence="7 8">Major capsid protein L1</fullName>
    </recommendedName>
</protein>
<comment type="subcellular location">
    <subcellularLocation>
        <location evidence="7">Virion</location>
    </subcellularLocation>
    <subcellularLocation>
        <location evidence="7">Host nucleus</location>
    </subcellularLocation>
</comment>
<dbReference type="Proteomes" id="UP000138523">
    <property type="component" value="Genome"/>
</dbReference>
<comment type="subunit">
    <text evidence="7">Self-assembles into homopentamers. The capsid has an icosahedral symmetry and consists of 72 capsomers, with each capsomer being a pentamer of L1. Interacts with the minor capsid protein L2; this interaction is necessary for viral genome encapsidation. Interacts with protein E2; this interaction enhances E2-dependent replication and transcription activation.</text>
</comment>
<keyword evidence="7" id="KW-1048">Host nucleus</keyword>
<proteinExistence type="inferred from homology"/>
<dbReference type="GO" id="GO:0042025">
    <property type="term" value="C:host cell nucleus"/>
    <property type="evidence" value="ECO:0007669"/>
    <property type="project" value="UniProtKB-SubCell"/>
</dbReference>
<keyword evidence="2 7" id="KW-0945">Host-virus interaction</keyword>